<evidence type="ECO:0000313" key="3">
    <source>
        <dbReference type="Proteomes" id="UP000177515"/>
    </source>
</evidence>
<dbReference type="RefSeq" id="WP_071073087.1">
    <property type="nucleotide sequence ID" value="NZ_CP017755.1"/>
</dbReference>
<proteinExistence type="predicted"/>
<gene>
    <name evidence="2" type="ORF">BKK80_34215</name>
</gene>
<dbReference type="EMBL" id="CP017755">
    <property type="protein sequence ID" value="AOZ10596.1"/>
    <property type="molecule type" value="Genomic_DNA"/>
</dbReference>
<accession>A0ABM6FFH1</accession>
<organism evidence="2 3">
    <name type="scientific">Cupriavidus malaysiensis</name>
    <dbReference type="NCBI Taxonomy" id="367825"/>
    <lineage>
        <taxon>Bacteria</taxon>
        <taxon>Pseudomonadati</taxon>
        <taxon>Pseudomonadota</taxon>
        <taxon>Betaproteobacteria</taxon>
        <taxon>Burkholderiales</taxon>
        <taxon>Burkholderiaceae</taxon>
        <taxon>Cupriavidus</taxon>
    </lineage>
</organism>
<feature type="compositionally biased region" description="Basic and acidic residues" evidence="1">
    <location>
        <begin position="1"/>
        <end position="15"/>
    </location>
</feature>
<evidence type="ECO:0000313" key="2">
    <source>
        <dbReference type="EMBL" id="AOZ10596.1"/>
    </source>
</evidence>
<reference evidence="2 3" key="1">
    <citation type="submission" date="2016-10" db="EMBL/GenBank/DDBJ databases">
        <title>Complete genome sequences of three Cupriavidus strains isolated from various Malaysian environments.</title>
        <authorList>
            <person name="Abdullah A.A.-A."/>
            <person name="Shafie N.A.H."/>
            <person name="Lau N.S."/>
        </authorList>
    </citation>
    <scope>NUCLEOTIDE SEQUENCE [LARGE SCALE GENOMIC DNA]</scope>
    <source>
        <strain evidence="2 3">USMAA1020</strain>
    </source>
</reference>
<dbReference type="Proteomes" id="UP000177515">
    <property type="component" value="Chromosome 2"/>
</dbReference>
<evidence type="ECO:0008006" key="4">
    <source>
        <dbReference type="Google" id="ProtNLM"/>
    </source>
</evidence>
<evidence type="ECO:0000256" key="1">
    <source>
        <dbReference type="SAM" id="MobiDB-lite"/>
    </source>
</evidence>
<dbReference type="InterPro" id="IPR021527">
    <property type="entry name" value="DUF2795"/>
</dbReference>
<sequence length="79" mass="8916">MTEKLKQHDTAHRASDTGPSPIELQRALKGVDYPASRQALIEQATRAKAGKPILRELERLPDRRFESPAEVSREIGKMH</sequence>
<protein>
    <recommendedName>
        <fullName evidence="4">DUF2795 domain-containing protein</fullName>
    </recommendedName>
</protein>
<name>A0ABM6FFH1_9BURK</name>
<feature type="region of interest" description="Disordered" evidence="1">
    <location>
        <begin position="1"/>
        <end position="22"/>
    </location>
</feature>
<keyword evidence="3" id="KW-1185">Reference proteome</keyword>
<dbReference type="Pfam" id="PF11387">
    <property type="entry name" value="DUF2795"/>
    <property type="match status" value="1"/>
</dbReference>